<sequence length="233" mass="25811">MSESHRHPLVVSPHFDDAVLSCGELLAARPGARVCTVFAAPPEKNMTTDWDRRAGFADAFEAIKARTEEDTRALAILQATPLRLPFCDAQYLASPSHDALVSALRQTLTESEADMLVAPLGLFHADHMLTARACLALLIDTPGLAFYVYEDIPYRCIEGAVQARVAELSSLGYTATPAEELQAPADRRAEREHMELKREAIGAYRSQLRAFGPNARASLFAQERYWQVRRKNA</sequence>
<dbReference type="EMBL" id="FRAB01000032">
    <property type="protein sequence ID" value="SHK67839.1"/>
    <property type="molecule type" value="Genomic_DNA"/>
</dbReference>
<proteinExistence type="predicted"/>
<evidence type="ECO:0000313" key="2">
    <source>
        <dbReference type="Proteomes" id="UP000184395"/>
    </source>
</evidence>
<organism evidence="1 2">
    <name type="scientific">Paraburkholderia terricola</name>
    <dbReference type="NCBI Taxonomy" id="169427"/>
    <lineage>
        <taxon>Bacteria</taxon>
        <taxon>Pseudomonadati</taxon>
        <taxon>Pseudomonadota</taxon>
        <taxon>Betaproteobacteria</taxon>
        <taxon>Burkholderiales</taxon>
        <taxon>Burkholderiaceae</taxon>
        <taxon>Paraburkholderia</taxon>
    </lineage>
</organism>
<dbReference type="InterPro" id="IPR003737">
    <property type="entry name" value="GlcNAc_PI_deacetylase-related"/>
</dbReference>
<dbReference type="InterPro" id="IPR024078">
    <property type="entry name" value="LmbE-like_dom_sf"/>
</dbReference>
<reference evidence="1 2" key="1">
    <citation type="submission" date="2016-11" db="EMBL/GenBank/DDBJ databases">
        <authorList>
            <person name="Jaros S."/>
            <person name="Januszkiewicz K."/>
            <person name="Wedrychowicz H."/>
        </authorList>
    </citation>
    <scope>NUCLEOTIDE SEQUENCE [LARGE SCALE GENOMIC DNA]</scope>
    <source>
        <strain evidence="1 2">LMG 20594</strain>
    </source>
</reference>
<protein>
    <submittedName>
        <fullName evidence="1">N-acetylglucosaminyl deacetylase, LmbE family</fullName>
    </submittedName>
</protein>
<name>A0A1M6UF93_9BURK</name>
<dbReference type="Gene3D" id="3.40.50.10320">
    <property type="entry name" value="LmbE-like"/>
    <property type="match status" value="1"/>
</dbReference>
<dbReference type="Proteomes" id="UP000184395">
    <property type="component" value="Unassembled WGS sequence"/>
</dbReference>
<dbReference type="AlphaFoldDB" id="A0A1M6UF93"/>
<gene>
    <name evidence="1" type="ORF">SAMN05192548_103242</name>
</gene>
<evidence type="ECO:0000313" key="1">
    <source>
        <dbReference type="EMBL" id="SHK67839.1"/>
    </source>
</evidence>
<dbReference type="SUPFAM" id="SSF102588">
    <property type="entry name" value="LmbE-like"/>
    <property type="match status" value="1"/>
</dbReference>
<accession>A0A1M6UF93</accession>
<dbReference type="OrthoDB" id="116799at2"/>
<dbReference type="Pfam" id="PF02585">
    <property type="entry name" value="PIG-L"/>
    <property type="match status" value="1"/>
</dbReference>
<dbReference type="RefSeq" id="WP_073431138.1">
    <property type="nucleotide sequence ID" value="NZ_CADFGY010000022.1"/>
</dbReference>
<dbReference type="STRING" id="169427.SAMN05192548_103242"/>